<comment type="caution">
    <text evidence="1">The sequence shown here is derived from an EMBL/GenBank/DDBJ whole genome shotgun (WGS) entry which is preliminary data.</text>
</comment>
<gene>
    <name evidence="1" type="ORF">DPEC_G00170670</name>
</gene>
<evidence type="ECO:0000313" key="1">
    <source>
        <dbReference type="EMBL" id="KAJ8001552.1"/>
    </source>
</evidence>
<evidence type="ECO:0000313" key="2">
    <source>
        <dbReference type="Proteomes" id="UP001157502"/>
    </source>
</evidence>
<proteinExistence type="predicted"/>
<dbReference type="Proteomes" id="UP001157502">
    <property type="component" value="Chromosome 14"/>
</dbReference>
<accession>A0ACC2GDJ8</accession>
<keyword evidence="2" id="KW-1185">Reference proteome</keyword>
<sequence>MAVAHTLLLLLGVICCIGESKKRNVLLIIADDAGFETSVYNNTVVRTPHLAALGLRSLVFKNAFTSVSSCSPSRSTILTGLPQHQNGMYGLHQGVHNFNSFDGVQSLPLLLGQANIRTGIIGKKHVGPGPVYPFDFAYTEENNSVLQVGRNITRIKQLVRKFFQTQKEEEEERPFLLYVAFHDTHRCGHSQPQYGPFCEKFGNGQSGMGRIPDWRPEYYTPDQVTVPPFVPDTPVARADLAAQYTTVSRLDQGIGLVLAELRAAGYENDTLVIYSSDNGIPFPNGRTNLYASGTAEPMLVSSPEHRDRWGGTSEAYVSLLDITPTILDWFSVPYPSYHLPGNPKTPVSLTGRSLLPALVSEPSTWHTVFASQSLHEVTMYYPIRSIHQGSYRLLHNLHYLMPFPIDQDFYVSPTFQDLLNNTVARRPTGWFKSLQQYYYRDRWELFNLQSDPVERVNLAGDPSLAPVLESLRDRLVKWQWDTGDPWVCEPDAVFEDKLEPRCRPLYNGL</sequence>
<reference evidence="1" key="1">
    <citation type="submission" date="2021-05" db="EMBL/GenBank/DDBJ databases">
        <authorList>
            <person name="Pan Q."/>
            <person name="Jouanno E."/>
            <person name="Zahm M."/>
            <person name="Klopp C."/>
            <person name="Cabau C."/>
            <person name="Louis A."/>
            <person name="Berthelot C."/>
            <person name="Parey E."/>
            <person name="Roest Crollius H."/>
            <person name="Montfort J."/>
            <person name="Robinson-Rechavi M."/>
            <person name="Bouchez O."/>
            <person name="Lampietro C."/>
            <person name="Lopez Roques C."/>
            <person name="Donnadieu C."/>
            <person name="Postlethwait J."/>
            <person name="Bobe J."/>
            <person name="Dillon D."/>
            <person name="Chandos A."/>
            <person name="von Hippel F."/>
            <person name="Guiguen Y."/>
        </authorList>
    </citation>
    <scope>NUCLEOTIDE SEQUENCE</scope>
    <source>
        <strain evidence="1">YG-Jan2019</strain>
    </source>
</reference>
<protein>
    <submittedName>
        <fullName evidence="1">Uncharacterized protein</fullName>
    </submittedName>
</protein>
<organism evidence="1 2">
    <name type="scientific">Dallia pectoralis</name>
    <name type="common">Alaska blackfish</name>
    <dbReference type="NCBI Taxonomy" id="75939"/>
    <lineage>
        <taxon>Eukaryota</taxon>
        <taxon>Metazoa</taxon>
        <taxon>Chordata</taxon>
        <taxon>Craniata</taxon>
        <taxon>Vertebrata</taxon>
        <taxon>Euteleostomi</taxon>
        <taxon>Actinopterygii</taxon>
        <taxon>Neopterygii</taxon>
        <taxon>Teleostei</taxon>
        <taxon>Protacanthopterygii</taxon>
        <taxon>Esociformes</taxon>
        <taxon>Umbridae</taxon>
        <taxon>Dallia</taxon>
    </lineage>
</organism>
<dbReference type="EMBL" id="CM055741">
    <property type="protein sequence ID" value="KAJ8001552.1"/>
    <property type="molecule type" value="Genomic_DNA"/>
</dbReference>
<name>A0ACC2GDJ8_DALPE</name>